<feature type="region of interest" description="Disordered" evidence="1">
    <location>
        <begin position="23"/>
        <end position="59"/>
    </location>
</feature>
<feature type="compositionally biased region" description="Basic residues" evidence="1">
    <location>
        <begin position="50"/>
        <end position="59"/>
    </location>
</feature>
<comment type="caution">
    <text evidence="2">The sequence shown here is derived from an EMBL/GenBank/DDBJ whole genome shotgun (WGS) entry which is preliminary data.</text>
</comment>
<name>A0AAD8XVS1_9STRA</name>
<protein>
    <submittedName>
        <fullName evidence="2">Uncharacterized protein</fullName>
    </submittedName>
</protein>
<reference evidence="2" key="1">
    <citation type="submission" date="2023-06" db="EMBL/GenBank/DDBJ databases">
        <title>Survivors Of The Sea: Transcriptome response of Skeletonema marinoi to long-term dormancy.</title>
        <authorList>
            <person name="Pinder M.I.M."/>
            <person name="Kourtchenko O."/>
            <person name="Robertson E.K."/>
            <person name="Larsson T."/>
            <person name="Maumus F."/>
            <person name="Osuna-Cruz C.M."/>
            <person name="Vancaester E."/>
            <person name="Stenow R."/>
            <person name="Vandepoele K."/>
            <person name="Ploug H."/>
            <person name="Bruchert V."/>
            <person name="Godhe A."/>
            <person name="Topel M."/>
        </authorList>
    </citation>
    <scope>NUCLEOTIDE SEQUENCE</scope>
    <source>
        <strain evidence="2">R05AC</strain>
    </source>
</reference>
<proteinExistence type="predicted"/>
<evidence type="ECO:0000256" key="1">
    <source>
        <dbReference type="SAM" id="MobiDB-lite"/>
    </source>
</evidence>
<feature type="non-terminal residue" evidence="2">
    <location>
        <position position="1"/>
    </location>
</feature>
<gene>
    <name evidence="2" type="ORF">QTG54_014742</name>
</gene>
<keyword evidence="3" id="KW-1185">Reference proteome</keyword>
<dbReference type="AlphaFoldDB" id="A0AAD8XVS1"/>
<dbReference type="Proteomes" id="UP001224775">
    <property type="component" value="Unassembled WGS sequence"/>
</dbReference>
<sequence length="106" mass="12128">HFHPFSPFNLLPIALSYFSVESRASPNKNLKSKKDGTHRRPRNRHDLHNQRSHRRHPRHLRQGMVQITHSSTTHYCIFVGDWRAGSLFAVGDCSVEEGVGDADESV</sequence>
<evidence type="ECO:0000313" key="2">
    <source>
        <dbReference type="EMBL" id="KAK1734494.1"/>
    </source>
</evidence>
<evidence type="ECO:0000313" key="3">
    <source>
        <dbReference type="Proteomes" id="UP001224775"/>
    </source>
</evidence>
<accession>A0AAD8XVS1</accession>
<dbReference type="EMBL" id="JATAAI010000038">
    <property type="protein sequence ID" value="KAK1734494.1"/>
    <property type="molecule type" value="Genomic_DNA"/>
</dbReference>
<organism evidence="2 3">
    <name type="scientific">Skeletonema marinoi</name>
    <dbReference type="NCBI Taxonomy" id="267567"/>
    <lineage>
        <taxon>Eukaryota</taxon>
        <taxon>Sar</taxon>
        <taxon>Stramenopiles</taxon>
        <taxon>Ochrophyta</taxon>
        <taxon>Bacillariophyta</taxon>
        <taxon>Coscinodiscophyceae</taxon>
        <taxon>Thalassiosirophycidae</taxon>
        <taxon>Thalassiosirales</taxon>
        <taxon>Skeletonemataceae</taxon>
        <taxon>Skeletonema</taxon>
        <taxon>Skeletonema marinoi-dohrnii complex</taxon>
    </lineage>
</organism>